<dbReference type="Gene3D" id="3.10.180.10">
    <property type="entry name" value="2,3-Dihydroxybiphenyl 1,2-Dioxygenase, domain 1"/>
    <property type="match status" value="1"/>
</dbReference>
<evidence type="ECO:0000313" key="2">
    <source>
        <dbReference type="EMBL" id="MFD1609437.1"/>
    </source>
</evidence>
<dbReference type="InterPro" id="IPR029068">
    <property type="entry name" value="Glyas_Bleomycin-R_OHBP_Dase"/>
</dbReference>
<reference evidence="3" key="1">
    <citation type="journal article" date="2019" name="Int. J. Syst. Evol. Microbiol.">
        <title>The Global Catalogue of Microorganisms (GCM) 10K type strain sequencing project: providing services to taxonomists for standard genome sequencing and annotation.</title>
        <authorList>
            <consortium name="The Broad Institute Genomics Platform"/>
            <consortium name="The Broad Institute Genome Sequencing Center for Infectious Disease"/>
            <person name="Wu L."/>
            <person name="Ma J."/>
        </authorList>
    </citation>
    <scope>NUCLEOTIDE SEQUENCE [LARGE SCALE GENOMIC DNA]</scope>
    <source>
        <strain evidence="3">CGMCC 1.12376</strain>
    </source>
</reference>
<dbReference type="Proteomes" id="UP001597221">
    <property type="component" value="Unassembled WGS sequence"/>
</dbReference>
<dbReference type="SUPFAM" id="SSF54593">
    <property type="entry name" value="Glyoxalase/Bleomycin resistance protein/Dihydroxybiphenyl dioxygenase"/>
    <property type="match status" value="1"/>
</dbReference>
<dbReference type="CDD" id="cd06587">
    <property type="entry name" value="VOC"/>
    <property type="match status" value="1"/>
</dbReference>
<protein>
    <submittedName>
        <fullName evidence="2">VOC family protein</fullName>
    </submittedName>
</protein>
<dbReference type="InterPro" id="IPR058997">
    <property type="entry name" value="YycE-like_C"/>
</dbReference>
<dbReference type="Pfam" id="PF22659">
    <property type="entry name" value="YycE-like_C"/>
    <property type="match status" value="1"/>
</dbReference>
<dbReference type="InterPro" id="IPR058998">
    <property type="entry name" value="YycE-like_N"/>
</dbReference>
<comment type="caution">
    <text evidence="2">The sequence shown here is derived from an EMBL/GenBank/DDBJ whole genome shotgun (WGS) entry which is preliminary data.</text>
</comment>
<gene>
    <name evidence="2" type="ORF">ACFSBH_17605</name>
</gene>
<organism evidence="2 3">
    <name type="scientific">Oceanobacillus luteolus</name>
    <dbReference type="NCBI Taxonomy" id="1274358"/>
    <lineage>
        <taxon>Bacteria</taxon>
        <taxon>Bacillati</taxon>
        <taxon>Bacillota</taxon>
        <taxon>Bacilli</taxon>
        <taxon>Bacillales</taxon>
        <taxon>Bacillaceae</taxon>
        <taxon>Oceanobacillus</taxon>
    </lineage>
</organism>
<evidence type="ECO:0000259" key="1">
    <source>
        <dbReference type="PROSITE" id="PS51819"/>
    </source>
</evidence>
<proteinExistence type="predicted"/>
<dbReference type="RefSeq" id="WP_251515502.1">
    <property type="nucleotide sequence ID" value="NZ_JAMBON010000025.1"/>
</dbReference>
<feature type="domain" description="VOC" evidence="1">
    <location>
        <begin position="14"/>
        <end position="138"/>
    </location>
</feature>
<dbReference type="Pfam" id="PF22658">
    <property type="entry name" value="YycE-like_N"/>
    <property type="match status" value="1"/>
</dbReference>
<dbReference type="PROSITE" id="PS51819">
    <property type="entry name" value="VOC"/>
    <property type="match status" value="1"/>
</dbReference>
<name>A0ABW4HWK0_9BACI</name>
<accession>A0ABW4HWK0</accession>
<dbReference type="InterPro" id="IPR037523">
    <property type="entry name" value="VOC_core"/>
</dbReference>
<evidence type="ECO:0000313" key="3">
    <source>
        <dbReference type="Proteomes" id="UP001597221"/>
    </source>
</evidence>
<sequence>MEERAEKMKFKDFTAAQVRIARPTDQFEEVIDFYVNGLGLQEIQRFEGHRGYEGVIIGLPDVDYHLEFTRHVDGSPCPAPSKDNLLVFYITNKEEINVVVDRLNKMGFPEVKPENDYWKEQGVTIEDPDGWRIVLMNRSYT</sequence>
<keyword evidence="3" id="KW-1185">Reference proteome</keyword>
<dbReference type="EMBL" id="JBHUDE010000157">
    <property type="protein sequence ID" value="MFD1609437.1"/>
    <property type="molecule type" value="Genomic_DNA"/>
</dbReference>